<name>A0ACC2ZPT6_9PEZI</name>
<accession>A0ACC2ZPT6</accession>
<proteinExistence type="predicted"/>
<comment type="caution">
    <text evidence="1">The sequence shown here is derived from an EMBL/GenBank/DDBJ whole genome shotgun (WGS) entry which is preliminary data.</text>
</comment>
<gene>
    <name evidence="1" type="ORF">H2199_000318</name>
</gene>
<evidence type="ECO:0000313" key="2">
    <source>
        <dbReference type="Proteomes" id="UP001172680"/>
    </source>
</evidence>
<organism evidence="1 2">
    <name type="scientific">Coniosporium tulheliwenetii</name>
    <dbReference type="NCBI Taxonomy" id="3383036"/>
    <lineage>
        <taxon>Eukaryota</taxon>
        <taxon>Fungi</taxon>
        <taxon>Dikarya</taxon>
        <taxon>Ascomycota</taxon>
        <taxon>Pezizomycotina</taxon>
        <taxon>Dothideomycetes</taxon>
        <taxon>Dothideomycetes incertae sedis</taxon>
        <taxon>Coniosporium</taxon>
    </lineage>
</organism>
<dbReference type="Proteomes" id="UP001172680">
    <property type="component" value="Unassembled WGS sequence"/>
</dbReference>
<reference evidence="1" key="1">
    <citation type="submission" date="2022-10" db="EMBL/GenBank/DDBJ databases">
        <title>Culturing micro-colonial fungi from biological soil crusts in the Mojave desert and describing Neophaeococcomyces mojavensis, and introducing the new genera and species Taxawa tesnikishii.</title>
        <authorList>
            <person name="Kurbessoian T."/>
            <person name="Stajich J.E."/>
        </authorList>
    </citation>
    <scope>NUCLEOTIDE SEQUENCE</scope>
    <source>
        <strain evidence="1">JES_115</strain>
    </source>
</reference>
<keyword evidence="2" id="KW-1185">Reference proteome</keyword>
<sequence length="279" mass="30783">MAPPPLRIGVMLEAVQVSDIIGADILGNLSAQYVRETSAMGLPDFSQLAPEMEFIYPATTLEPTFVTPGIKVQPTHTYDDAPRELDILLIGGPMLTHRPEAADRFMKEVYPKTKTVMTTCVGAMWLASSGIMNGAKATTNRECLPIAKQLYPEVEWLDQRWVVDGKLWTSGGAGAGVDMVATYALENFDQTFVWAMGLKLLDFDPVARGQFYKDPPQWPQAMLEQDWKKVFAGGNRGFNQWTQRLSSIILTSDKSSRINSEACSTSTTLNLEPATGTVR</sequence>
<dbReference type="EMBL" id="JAPDRP010000001">
    <property type="protein sequence ID" value="KAJ9649542.1"/>
    <property type="molecule type" value="Genomic_DNA"/>
</dbReference>
<protein>
    <submittedName>
        <fullName evidence="1">Uncharacterized protein</fullName>
    </submittedName>
</protein>
<evidence type="ECO:0000313" key="1">
    <source>
        <dbReference type="EMBL" id="KAJ9649542.1"/>
    </source>
</evidence>